<proteinExistence type="predicted"/>
<evidence type="ECO:0000313" key="2">
    <source>
        <dbReference type="EMBL" id="KUN38534.1"/>
    </source>
</evidence>
<dbReference type="InterPro" id="IPR013785">
    <property type="entry name" value="Aldolase_TIM"/>
</dbReference>
<keyword evidence="3" id="KW-1185">Reference proteome</keyword>
<dbReference type="PANTHER" id="PTHR35273:SF2">
    <property type="entry name" value="ALPHA-GALACTOSIDASE"/>
    <property type="match status" value="1"/>
</dbReference>
<gene>
    <name evidence="2" type="ORF">AQJ30_13290</name>
</gene>
<dbReference type="PANTHER" id="PTHR35273">
    <property type="entry name" value="ALPHA-1,4 POLYGALACTOSAMINIDASE, PUTATIVE (AFU_ORTHOLOGUE AFUA_3G07890)-RELATED"/>
    <property type="match status" value="1"/>
</dbReference>
<dbReference type="AlphaFoldDB" id="A0A124HRH4"/>
<dbReference type="InterPro" id="IPR017853">
    <property type="entry name" value="GH"/>
</dbReference>
<dbReference type="Proteomes" id="UP000053271">
    <property type="component" value="Unassembled WGS sequence"/>
</dbReference>
<comment type="caution">
    <text evidence="2">The sequence shown here is derived from an EMBL/GenBank/DDBJ whole genome shotgun (WGS) entry which is preliminary data.</text>
</comment>
<evidence type="ECO:0000259" key="1">
    <source>
        <dbReference type="Pfam" id="PF03537"/>
    </source>
</evidence>
<accession>A0A124HRH4</accession>
<evidence type="ECO:0000313" key="3">
    <source>
        <dbReference type="Proteomes" id="UP000053271"/>
    </source>
</evidence>
<dbReference type="EMBL" id="LMWS01000015">
    <property type="protein sequence ID" value="KUN38534.1"/>
    <property type="molecule type" value="Genomic_DNA"/>
</dbReference>
<dbReference type="InterPro" id="IPR004352">
    <property type="entry name" value="GH114_TIM-barrel"/>
</dbReference>
<dbReference type="Pfam" id="PF03537">
    <property type="entry name" value="Glyco_hydro_114"/>
    <property type="match status" value="1"/>
</dbReference>
<dbReference type="Gene3D" id="3.20.20.70">
    <property type="entry name" value="Aldolase class I"/>
    <property type="match status" value="1"/>
</dbReference>
<sequence>MPNHAAVPFLRRRSTAVAGVVGAVTALGVGVTLSHVFAAAPAPKVVPPTANAAFDYQIGGPYTPGKGVTAVSRDRSARPVGGLYNVCYVNAFQAQPDALGWWQKNHPDLVLLDKNKRPVIDEDWDEALLDTSTADKRSRLADVVGAWVDGCAKSGFQAVEPDNLDSYERSGGRLTKADNAAFAKLLATRAHSAGLAVGQKNTVDMLPDSTKIGFDFAVAEECGAYDECGDYAKAYADRVFVIEYSDRGFSRACAGFGARLGIVQRDLDVAPRGAGGHTFRTC</sequence>
<reference evidence="2 3" key="1">
    <citation type="submission" date="2015-10" db="EMBL/GenBank/DDBJ databases">
        <title>Draft genome sequence of Streptomyces longwoodensis DSM 41677, type strain for the species Streptomyces longwoodensis.</title>
        <authorList>
            <person name="Ruckert C."/>
            <person name="Winkler A."/>
            <person name="Kalinowski J."/>
            <person name="Kampfer P."/>
            <person name="Glaeser S."/>
        </authorList>
    </citation>
    <scope>NUCLEOTIDE SEQUENCE [LARGE SCALE GENOMIC DNA]</scope>
    <source>
        <strain evidence="2 3">DSM 41677</strain>
    </source>
</reference>
<dbReference type="STRING" id="68231.AQJ30_13290"/>
<name>A0A124HRH4_9ACTN</name>
<feature type="domain" description="Glycoside-hydrolase family GH114 TIM-barrel" evidence="1">
    <location>
        <begin position="54"/>
        <end position="262"/>
    </location>
</feature>
<dbReference type="GeneID" id="91425582"/>
<protein>
    <recommendedName>
        <fullName evidence="1">Glycoside-hydrolase family GH114 TIM-barrel domain-containing protein</fullName>
    </recommendedName>
</protein>
<organism evidence="2 3">
    <name type="scientific">Streptomyces longwoodensis</name>
    <dbReference type="NCBI Taxonomy" id="68231"/>
    <lineage>
        <taxon>Bacteria</taxon>
        <taxon>Bacillati</taxon>
        <taxon>Actinomycetota</taxon>
        <taxon>Actinomycetes</taxon>
        <taxon>Kitasatosporales</taxon>
        <taxon>Streptomycetaceae</taxon>
        <taxon>Streptomyces</taxon>
    </lineage>
</organism>
<dbReference type="SUPFAM" id="SSF51445">
    <property type="entry name" value="(Trans)glycosidases"/>
    <property type="match status" value="1"/>
</dbReference>
<dbReference type="RefSeq" id="WP_067233063.1">
    <property type="nucleotide sequence ID" value="NZ_KQ948552.1"/>
</dbReference>